<keyword evidence="2" id="KW-1185">Reference proteome</keyword>
<evidence type="ECO:0000313" key="2">
    <source>
        <dbReference type="Proteomes" id="UP000304900"/>
    </source>
</evidence>
<protein>
    <submittedName>
        <fullName evidence="1">Uncharacterized protein</fullName>
    </submittedName>
</protein>
<dbReference type="AlphaFoldDB" id="A0A4U6D091"/>
<name>A0A4U6D091_9BACT</name>
<evidence type="ECO:0000313" key="1">
    <source>
        <dbReference type="EMBL" id="TKT89511.1"/>
    </source>
</evidence>
<dbReference type="OrthoDB" id="9915946at2"/>
<proteinExistence type="predicted"/>
<gene>
    <name evidence="1" type="ORF">FDK13_24520</name>
</gene>
<dbReference type="RefSeq" id="WP_137342648.1">
    <property type="nucleotide sequence ID" value="NZ_SZVO01000012.1"/>
</dbReference>
<reference evidence="1 2" key="1">
    <citation type="submission" date="2019-05" db="EMBL/GenBank/DDBJ databases">
        <title>Dyadobacter AR-3-8 sp. nov., isolated from arctic soil.</title>
        <authorList>
            <person name="Chaudhary D.K."/>
        </authorList>
    </citation>
    <scope>NUCLEOTIDE SEQUENCE [LARGE SCALE GENOMIC DNA]</scope>
    <source>
        <strain evidence="1 2">AR-3-8</strain>
    </source>
</reference>
<comment type="caution">
    <text evidence="1">The sequence shown here is derived from an EMBL/GenBank/DDBJ whole genome shotgun (WGS) entry which is preliminary data.</text>
</comment>
<accession>A0A4U6D091</accession>
<organism evidence="1 2">
    <name type="scientific">Dyadobacter frigoris</name>
    <dbReference type="NCBI Taxonomy" id="2576211"/>
    <lineage>
        <taxon>Bacteria</taxon>
        <taxon>Pseudomonadati</taxon>
        <taxon>Bacteroidota</taxon>
        <taxon>Cytophagia</taxon>
        <taxon>Cytophagales</taxon>
        <taxon>Spirosomataceae</taxon>
        <taxon>Dyadobacter</taxon>
    </lineage>
</organism>
<sequence length="88" mass="9966">MLNLGQVPFSAENIERIETSVNNYMRFAKIKIDTEPLGDTLRVTIAQTEVVNGRILTLAELTDRAIEVFRPVMPEGYVYVINAQPIEE</sequence>
<dbReference type="Proteomes" id="UP000304900">
    <property type="component" value="Unassembled WGS sequence"/>
</dbReference>
<dbReference type="EMBL" id="SZVO01000012">
    <property type="protein sequence ID" value="TKT89511.1"/>
    <property type="molecule type" value="Genomic_DNA"/>
</dbReference>